<sequence>MVDHVGTQLETSFGNMLTLLFDGRLKKSVSPAGAKVLAEVALQRGLLGLEEGERVDDDWLEDPANRGRLLRHAVHTTREMEAAMAAWQHKRQARHVFIGTKGLYGLMRDAGMLVAGSVMFLRPKPAAPPAELLRMGRHMGSVNPLAHLDADGARGAQRCQYYRESGITRQAQAIKTWLAQVKPQLKALSQVSSKPSSLASYRRFANTVLATYDVMWAEVSKPRWANAKSRLYCGKKRVVARSKLIKQAKQR</sequence>
<evidence type="ECO:0000313" key="2">
    <source>
        <dbReference type="Proteomes" id="UP000485058"/>
    </source>
</evidence>
<dbReference type="AlphaFoldDB" id="A0A699ZR45"/>
<evidence type="ECO:0000313" key="1">
    <source>
        <dbReference type="EMBL" id="GFH21276.1"/>
    </source>
</evidence>
<gene>
    <name evidence="1" type="ORF">HaLaN_18544</name>
</gene>
<accession>A0A699ZR45</accession>
<keyword evidence="2" id="KW-1185">Reference proteome</keyword>
<name>A0A699ZR45_HAELA</name>
<comment type="caution">
    <text evidence="1">The sequence shown here is derived from an EMBL/GenBank/DDBJ whole genome shotgun (WGS) entry which is preliminary data.</text>
</comment>
<dbReference type="Proteomes" id="UP000485058">
    <property type="component" value="Unassembled WGS sequence"/>
</dbReference>
<protein>
    <submittedName>
        <fullName evidence="1">Uncharacterized protein</fullName>
    </submittedName>
</protein>
<organism evidence="1 2">
    <name type="scientific">Haematococcus lacustris</name>
    <name type="common">Green alga</name>
    <name type="synonym">Haematococcus pluvialis</name>
    <dbReference type="NCBI Taxonomy" id="44745"/>
    <lineage>
        <taxon>Eukaryota</taxon>
        <taxon>Viridiplantae</taxon>
        <taxon>Chlorophyta</taxon>
        <taxon>core chlorophytes</taxon>
        <taxon>Chlorophyceae</taxon>
        <taxon>CS clade</taxon>
        <taxon>Chlamydomonadales</taxon>
        <taxon>Haematococcaceae</taxon>
        <taxon>Haematococcus</taxon>
    </lineage>
</organism>
<dbReference type="EMBL" id="BLLF01001795">
    <property type="protein sequence ID" value="GFH21276.1"/>
    <property type="molecule type" value="Genomic_DNA"/>
</dbReference>
<reference evidence="1 2" key="1">
    <citation type="submission" date="2020-02" db="EMBL/GenBank/DDBJ databases">
        <title>Draft genome sequence of Haematococcus lacustris strain NIES-144.</title>
        <authorList>
            <person name="Morimoto D."/>
            <person name="Nakagawa S."/>
            <person name="Yoshida T."/>
            <person name="Sawayama S."/>
        </authorList>
    </citation>
    <scope>NUCLEOTIDE SEQUENCE [LARGE SCALE GENOMIC DNA]</scope>
    <source>
        <strain evidence="1 2">NIES-144</strain>
    </source>
</reference>
<proteinExistence type="predicted"/>